<dbReference type="Proteomes" id="UP001302126">
    <property type="component" value="Unassembled WGS sequence"/>
</dbReference>
<dbReference type="InterPro" id="IPR051061">
    <property type="entry name" value="Zinc_finger_trans_reg"/>
</dbReference>
<feature type="compositionally biased region" description="Low complexity" evidence="1">
    <location>
        <begin position="391"/>
        <end position="404"/>
    </location>
</feature>
<proteinExistence type="predicted"/>
<feature type="compositionally biased region" description="Basic residues" evidence="1">
    <location>
        <begin position="539"/>
        <end position="548"/>
    </location>
</feature>
<feature type="compositionally biased region" description="Polar residues" evidence="1">
    <location>
        <begin position="367"/>
        <end position="385"/>
    </location>
</feature>
<feature type="region of interest" description="Disordered" evidence="1">
    <location>
        <begin position="1"/>
        <end position="72"/>
    </location>
</feature>
<sequence>MNTTASPVLAHGDLYDPDDVLPRDSPLLQPLRPILRSPTPSPPPISSPEVSSSPSKRGGRKSSRRMKPKTSRADAILIGYLDGHRQNDIAAFASLEGLASETESHEDTDLIDDSESLDSAVSPGGRGRLGGGQDFDGPGKASPVNGASLNGLDQTEMGVIDFKSLESLATSALAVCTKPDVPLTAAPVPPPTIRQDVVPVQPPMQAAPVMSPVRPAESFRDERPVPIYPAPASSHGTPRDIHSPSALAALPSPSSLDHASPSIISNPTGLSKSLAPIQSLPRHDTNIPTLPSIKAQLGDFRQLDNNFIAEERRRAQTFPRSPPNTSMPPFSSLSNVPGDPPGSPGDIRRVAAASSPGRQAHSPYSHIASSTYNHPSPGQIYQAQHHQLDYTSSSTATPSDHSSTPRSLMAGMSIQDSPYEPQGAYVCKFNGCTAQPFATQYLLNSHANVHSSARPHYCPVKGCPRSEGGKGFKRKNEMIRHGLVHESPGYVCPFCPDREHKYPRPDNLQRHVRVHHVDKDKDDPALREVLSQRPDGPNRGRRRRGGTN</sequence>
<evidence type="ECO:0000256" key="1">
    <source>
        <dbReference type="SAM" id="MobiDB-lite"/>
    </source>
</evidence>
<dbReference type="SMART" id="SM00355">
    <property type="entry name" value="ZnF_C2H2"/>
    <property type="match status" value="3"/>
</dbReference>
<name>A0AAN6WWA3_9PEZI</name>
<organism evidence="3 4">
    <name type="scientific">Podospora australis</name>
    <dbReference type="NCBI Taxonomy" id="1536484"/>
    <lineage>
        <taxon>Eukaryota</taxon>
        <taxon>Fungi</taxon>
        <taxon>Dikarya</taxon>
        <taxon>Ascomycota</taxon>
        <taxon>Pezizomycotina</taxon>
        <taxon>Sordariomycetes</taxon>
        <taxon>Sordariomycetidae</taxon>
        <taxon>Sordariales</taxon>
        <taxon>Podosporaceae</taxon>
        <taxon>Podospora</taxon>
    </lineage>
</organism>
<reference evidence="3" key="1">
    <citation type="journal article" date="2023" name="Mol. Phylogenet. Evol.">
        <title>Genome-scale phylogeny and comparative genomics of the fungal order Sordariales.</title>
        <authorList>
            <person name="Hensen N."/>
            <person name="Bonometti L."/>
            <person name="Westerberg I."/>
            <person name="Brannstrom I.O."/>
            <person name="Guillou S."/>
            <person name="Cros-Aarteil S."/>
            <person name="Calhoun S."/>
            <person name="Haridas S."/>
            <person name="Kuo A."/>
            <person name="Mondo S."/>
            <person name="Pangilinan J."/>
            <person name="Riley R."/>
            <person name="LaButti K."/>
            <person name="Andreopoulos B."/>
            <person name="Lipzen A."/>
            <person name="Chen C."/>
            <person name="Yan M."/>
            <person name="Daum C."/>
            <person name="Ng V."/>
            <person name="Clum A."/>
            <person name="Steindorff A."/>
            <person name="Ohm R.A."/>
            <person name="Martin F."/>
            <person name="Silar P."/>
            <person name="Natvig D.O."/>
            <person name="Lalanne C."/>
            <person name="Gautier V."/>
            <person name="Ament-Velasquez S.L."/>
            <person name="Kruys A."/>
            <person name="Hutchinson M.I."/>
            <person name="Powell A.J."/>
            <person name="Barry K."/>
            <person name="Miller A.N."/>
            <person name="Grigoriev I.V."/>
            <person name="Debuchy R."/>
            <person name="Gladieux P."/>
            <person name="Hiltunen Thoren M."/>
            <person name="Johannesson H."/>
        </authorList>
    </citation>
    <scope>NUCLEOTIDE SEQUENCE</scope>
    <source>
        <strain evidence="3">PSN309</strain>
    </source>
</reference>
<dbReference type="PANTHER" id="PTHR46179">
    <property type="entry name" value="ZINC FINGER PROTEIN"/>
    <property type="match status" value="1"/>
</dbReference>
<evidence type="ECO:0000313" key="4">
    <source>
        <dbReference type="Proteomes" id="UP001302126"/>
    </source>
</evidence>
<protein>
    <recommendedName>
        <fullName evidence="2">C2H2-type domain-containing protein</fullName>
    </recommendedName>
</protein>
<dbReference type="InterPro" id="IPR036236">
    <property type="entry name" value="Znf_C2H2_sf"/>
</dbReference>
<feature type="compositionally biased region" description="Basic residues" evidence="1">
    <location>
        <begin position="57"/>
        <end position="70"/>
    </location>
</feature>
<feature type="region of interest" description="Disordered" evidence="1">
    <location>
        <begin position="100"/>
        <end position="151"/>
    </location>
</feature>
<dbReference type="InterPro" id="IPR013087">
    <property type="entry name" value="Znf_C2H2_type"/>
</dbReference>
<comment type="caution">
    <text evidence="3">The sequence shown here is derived from an EMBL/GenBank/DDBJ whole genome shotgun (WGS) entry which is preliminary data.</text>
</comment>
<feature type="domain" description="C2H2-type" evidence="2">
    <location>
        <begin position="490"/>
        <end position="515"/>
    </location>
</feature>
<dbReference type="SUPFAM" id="SSF57667">
    <property type="entry name" value="beta-beta-alpha zinc fingers"/>
    <property type="match status" value="1"/>
</dbReference>
<dbReference type="EMBL" id="MU864374">
    <property type="protein sequence ID" value="KAK4189573.1"/>
    <property type="molecule type" value="Genomic_DNA"/>
</dbReference>
<accession>A0AAN6WWA3</accession>
<feature type="region of interest" description="Disordered" evidence="1">
    <location>
        <begin position="313"/>
        <end position="409"/>
    </location>
</feature>
<reference evidence="3" key="2">
    <citation type="submission" date="2023-05" db="EMBL/GenBank/DDBJ databases">
        <authorList>
            <consortium name="Lawrence Berkeley National Laboratory"/>
            <person name="Steindorff A."/>
            <person name="Hensen N."/>
            <person name="Bonometti L."/>
            <person name="Westerberg I."/>
            <person name="Brannstrom I.O."/>
            <person name="Guillou S."/>
            <person name="Cros-Aarteil S."/>
            <person name="Calhoun S."/>
            <person name="Haridas S."/>
            <person name="Kuo A."/>
            <person name="Mondo S."/>
            <person name="Pangilinan J."/>
            <person name="Riley R."/>
            <person name="Labutti K."/>
            <person name="Andreopoulos B."/>
            <person name="Lipzen A."/>
            <person name="Chen C."/>
            <person name="Yanf M."/>
            <person name="Daum C."/>
            <person name="Ng V."/>
            <person name="Clum A."/>
            <person name="Ohm R."/>
            <person name="Martin F."/>
            <person name="Silar P."/>
            <person name="Natvig D."/>
            <person name="Lalanne C."/>
            <person name="Gautier V."/>
            <person name="Ament-Velasquez S.L."/>
            <person name="Kruys A."/>
            <person name="Hutchinson M.I."/>
            <person name="Powell A.J."/>
            <person name="Barry K."/>
            <person name="Miller A.N."/>
            <person name="Grigoriev I.V."/>
            <person name="Debuchy R."/>
            <person name="Gladieux P."/>
            <person name="Thoren M.H."/>
            <person name="Johannesson H."/>
        </authorList>
    </citation>
    <scope>NUCLEOTIDE SEQUENCE</scope>
    <source>
        <strain evidence="3">PSN309</strain>
    </source>
</reference>
<feature type="domain" description="C2H2-type" evidence="2">
    <location>
        <begin position="425"/>
        <end position="450"/>
    </location>
</feature>
<dbReference type="AlphaFoldDB" id="A0AAN6WWA3"/>
<feature type="compositionally biased region" description="Basic and acidic residues" evidence="1">
    <location>
        <begin position="515"/>
        <end position="526"/>
    </location>
</feature>
<feature type="compositionally biased region" description="Gly residues" evidence="1">
    <location>
        <begin position="124"/>
        <end position="134"/>
    </location>
</feature>
<dbReference type="Gene3D" id="3.30.160.60">
    <property type="entry name" value="Classic Zinc Finger"/>
    <property type="match status" value="1"/>
</dbReference>
<dbReference type="PANTHER" id="PTHR46179:SF19">
    <property type="entry name" value="C2H2 FINGER DOMAIN TRANSCRIPTION FACTOR (EUROFUNG)-RELATED"/>
    <property type="match status" value="1"/>
</dbReference>
<keyword evidence="4" id="KW-1185">Reference proteome</keyword>
<evidence type="ECO:0000313" key="3">
    <source>
        <dbReference type="EMBL" id="KAK4189573.1"/>
    </source>
</evidence>
<dbReference type="GO" id="GO:0005634">
    <property type="term" value="C:nucleus"/>
    <property type="evidence" value="ECO:0007669"/>
    <property type="project" value="TreeGrafter"/>
</dbReference>
<feature type="compositionally biased region" description="Low complexity" evidence="1">
    <location>
        <begin position="47"/>
        <end position="56"/>
    </location>
</feature>
<feature type="region of interest" description="Disordered" evidence="1">
    <location>
        <begin position="515"/>
        <end position="548"/>
    </location>
</feature>
<feature type="domain" description="C2H2-type" evidence="2">
    <location>
        <begin position="456"/>
        <end position="485"/>
    </location>
</feature>
<dbReference type="GO" id="GO:0006357">
    <property type="term" value="P:regulation of transcription by RNA polymerase II"/>
    <property type="evidence" value="ECO:0007669"/>
    <property type="project" value="TreeGrafter"/>
</dbReference>
<evidence type="ECO:0000259" key="2">
    <source>
        <dbReference type="SMART" id="SM00355"/>
    </source>
</evidence>
<gene>
    <name evidence="3" type="ORF">QBC35DRAFT_138602</name>
</gene>